<keyword evidence="5" id="KW-0482">Metalloprotease</keyword>
<dbReference type="CDD" id="cd08071">
    <property type="entry name" value="MPN_DUF2466"/>
    <property type="match status" value="1"/>
</dbReference>
<dbReference type="GO" id="GO:0006508">
    <property type="term" value="P:proteolysis"/>
    <property type="evidence" value="ECO:0007669"/>
    <property type="project" value="UniProtKB-KW"/>
</dbReference>
<protein>
    <submittedName>
        <fullName evidence="7">JAB domain-containing protein</fullName>
    </submittedName>
</protein>
<keyword evidence="3" id="KW-0378">Hydrolase</keyword>
<evidence type="ECO:0000256" key="1">
    <source>
        <dbReference type="ARBA" id="ARBA00022670"/>
    </source>
</evidence>
<geneLocation type="plasmid" evidence="7 8">
    <name>unnamed2</name>
</geneLocation>
<accession>A0A7G7G2M3</accession>
<dbReference type="Proteomes" id="UP000515237">
    <property type="component" value="Plasmid unnamed2"/>
</dbReference>
<dbReference type="EMBL" id="CP055155">
    <property type="protein sequence ID" value="QNF31407.1"/>
    <property type="molecule type" value="Genomic_DNA"/>
</dbReference>
<proteinExistence type="predicted"/>
<organism evidence="7 8">
    <name type="scientific">Adhaeribacter swui</name>
    <dbReference type="NCBI Taxonomy" id="2086471"/>
    <lineage>
        <taxon>Bacteria</taxon>
        <taxon>Pseudomonadati</taxon>
        <taxon>Bacteroidota</taxon>
        <taxon>Cytophagia</taxon>
        <taxon>Cytophagales</taxon>
        <taxon>Hymenobacteraceae</taxon>
        <taxon>Adhaeribacter</taxon>
    </lineage>
</organism>
<dbReference type="Pfam" id="PF04002">
    <property type="entry name" value="RadC"/>
    <property type="match status" value="1"/>
</dbReference>
<keyword evidence="4" id="KW-0862">Zinc</keyword>
<sequence length="162" mass="17650">MQNTPTLSFTNIESLLVGIPKIDLIYKAGSAVNIDLKITCSNDCVAVLRESWDENKIEFIEQFKILLLNRANNVLGVFEVSTGGVTATVVDIKLIFAAAILANASGIILAHNHPSGNLQASTADRMVTRKLIETGDILDIKVLDHIILTRTGYYSFADDGEM</sequence>
<keyword evidence="1" id="KW-0645">Protease</keyword>
<dbReference type="AlphaFoldDB" id="A0A7G7G2M3"/>
<evidence type="ECO:0000256" key="5">
    <source>
        <dbReference type="ARBA" id="ARBA00023049"/>
    </source>
</evidence>
<dbReference type="GO" id="GO:0046872">
    <property type="term" value="F:metal ion binding"/>
    <property type="evidence" value="ECO:0007669"/>
    <property type="project" value="UniProtKB-KW"/>
</dbReference>
<evidence type="ECO:0000313" key="8">
    <source>
        <dbReference type="Proteomes" id="UP000515237"/>
    </source>
</evidence>
<dbReference type="PROSITE" id="PS50249">
    <property type="entry name" value="MPN"/>
    <property type="match status" value="1"/>
</dbReference>
<evidence type="ECO:0000259" key="6">
    <source>
        <dbReference type="PROSITE" id="PS50249"/>
    </source>
</evidence>
<keyword evidence="7" id="KW-0614">Plasmid</keyword>
<evidence type="ECO:0000313" key="7">
    <source>
        <dbReference type="EMBL" id="QNF31407.1"/>
    </source>
</evidence>
<feature type="domain" description="MPN" evidence="6">
    <location>
        <begin position="37"/>
        <end position="162"/>
    </location>
</feature>
<dbReference type="PANTHER" id="PTHR30471">
    <property type="entry name" value="DNA REPAIR PROTEIN RADC"/>
    <property type="match status" value="1"/>
</dbReference>
<dbReference type="PROSITE" id="PS01302">
    <property type="entry name" value="UPF0758"/>
    <property type="match status" value="1"/>
</dbReference>
<keyword evidence="2" id="KW-0479">Metal-binding</keyword>
<dbReference type="InterPro" id="IPR001405">
    <property type="entry name" value="UPF0758"/>
</dbReference>
<name>A0A7G7G2M3_9BACT</name>
<reference evidence="7 8" key="1">
    <citation type="journal article" date="2018" name="Int. J. Syst. Evol. Microbiol.">
        <title>Adhaeribacter swui sp. nov., isolated from wet mud.</title>
        <authorList>
            <person name="Kim D.U."/>
            <person name="Kim K.W."/>
            <person name="Kang M.S."/>
            <person name="Kim J.Y."/>
            <person name="Jang J.H."/>
            <person name="Kim M.K."/>
        </authorList>
    </citation>
    <scope>NUCLEOTIDE SEQUENCE [LARGE SCALE GENOMIC DNA]</scope>
    <source>
        <strain evidence="7 8">KCTC 52873</strain>
        <plasmid evidence="7">unnamed2</plasmid>
    </source>
</reference>
<dbReference type="InterPro" id="IPR020891">
    <property type="entry name" value="UPF0758_CS"/>
</dbReference>
<dbReference type="GO" id="GO:0008237">
    <property type="term" value="F:metallopeptidase activity"/>
    <property type="evidence" value="ECO:0007669"/>
    <property type="project" value="UniProtKB-KW"/>
</dbReference>
<dbReference type="InterPro" id="IPR025657">
    <property type="entry name" value="RadC_JAB"/>
</dbReference>
<evidence type="ECO:0000256" key="4">
    <source>
        <dbReference type="ARBA" id="ARBA00022833"/>
    </source>
</evidence>
<dbReference type="Gene3D" id="3.40.140.10">
    <property type="entry name" value="Cytidine Deaminase, domain 2"/>
    <property type="match status" value="1"/>
</dbReference>
<dbReference type="KEGG" id="aswu:HUW51_00855"/>
<gene>
    <name evidence="7" type="ORF">HUW51_00855</name>
</gene>
<keyword evidence="8" id="KW-1185">Reference proteome</keyword>
<dbReference type="InterPro" id="IPR037518">
    <property type="entry name" value="MPN"/>
</dbReference>
<evidence type="ECO:0000256" key="3">
    <source>
        <dbReference type="ARBA" id="ARBA00022801"/>
    </source>
</evidence>
<evidence type="ECO:0000256" key="2">
    <source>
        <dbReference type="ARBA" id="ARBA00022723"/>
    </source>
</evidence>
<dbReference type="PANTHER" id="PTHR30471:SF3">
    <property type="entry name" value="UPF0758 PROTEIN YEES-RELATED"/>
    <property type="match status" value="1"/>
</dbReference>